<dbReference type="KEGG" id="dan:6503646"/>
<keyword evidence="2" id="KW-1133">Transmembrane helix</keyword>
<evidence type="ECO:0000313" key="4">
    <source>
        <dbReference type="Proteomes" id="UP000007801"/>
    </source>
</evidence>
<feature type="region of interest" description="Disordered" evidence="1">
    <location>
        <begin position="87"/>
        <end position="135"/>
    </location>
</feature>
<dbReference type="eggNOG" id="ENOG502TB7P">
    <property type="taxonomic scope" value="Eukaryota"/>
</dbReference>
<name>B3MRQ3_DROAN</name>
<feature type="compositionally biased region" description="Polar residues" evidence="1">
    <location>
        <begin position="409"/>
        <end position="421"/>
    </location>
</feature>
<feature type="region of interest" description="Disordered" evidence="1">
    <location>
        <begin position="193"/>
        <end position="257"/>
    </location>
</feature>
<evidence type="ECO:0000256" key="1">
    <source>
        <dbReference type="SAM" id="MobiDB-lite"/>
    </source>
</evidence>
<feature type="compositionally biased region" description="Polar residues" evidence="1">
    <location>
        <begin position="783"/>
        <end position="792"/>
    </location>
</feature>
<dbReference type="AlphaFoldDB" id="B3MRQ3"/>
<dbReference type="PhylomeDB" id="B3MRQ3"/>
<feature type="compositionally biased region" description="Basic and acidic residues" evidence="1">
    <location>
        <begin position="798"/>
        <end position="809"/>
    </location>
</feature>
<feature type="compositionally biased region" description="Polar residues" evidence="1">
    <location>
        <begin position="718"/>
        <end position="728"/>
    </location>
</feature>
<feature type="compositionally biased region" description="Basic and acidic residues" evidence="1">
    <location>
        <begin position="730"/>
        <end position="747"/>
    </location>
</feature>
<feature type="region of interest" description="Disordered" evidence="1">
    <location>
        <begin position="718"/>
        <end position="836"/>
    </location>
</feature>
<dbReference type="STRING" id="7217.B3MRQ3"/>
<reference evidence="3 4" key="1">
    <citation type="journal article" date="2007" name="Nature">
        <title>Evolution of genes and genomes on the Drosophila phylogeny.</title>
        <authorList>
            <consortium name="Drosophila 12 Genomes Consortium"/>
            <person name="Clark A.G."/>
            <person name="Eisen M.B."/>
            <person name="Smith D.R."/>
            <person name="Bergman C.M."/>
            <person name="Oliver B."/>
            <person name="Markow T.A."/>
            <person name="Kaufman T.C."/>
            <person name="Kellis M."/>
            <person name="Gelbart W."/>
            <person name="Iyer V.N."/>
            <person name="Pollard D.A."/>
            <person name="Sackton T.B."/>
            <person name="Larracuente A.M."/>
            <person name="Singh N.D."/>
            <person name="Abad J.P."/>
            <person name="Abt D.N."/>
            <person name="Adryan B."/>
            <person name="Aguade M."/>
            <person name="Akashi H."/>
            <person name="Anderson W.W."/>
            <person name="Aquadro C.F."/>
            <person name="Ardell D.H."/>
            <person name="Arguello R."/>
            <person name="Artieri C.G."/>
            <person name="Barbash D.A."/>
            <person name="Barker D."/>
            <person name="Barsanti P."/>
            <person name="Batterham P."/>
            <person name="Batzoglou S."/>
            <person name="Begun D."/>
            <person name="Bhutkar A."/>
            <person name="Blanco E."/>
            <person name="Bosak S.A."/>
            <person name="Bradley R.K."/>
            <person name="Brand A.D."/>
            <person name="Brent M.R."/>
            <person name="Brooks A.N."/>
            <person name="Brown R.H."/>
            <person name="Butlin R.K."/>
            <person name="Caggese C."/>
            <person name="Calvi B.R."/>
            <person name="Bernardo de Carvalho A."/>
            <person name="Caspi A."/>
            <person name="Castrezana S."/>
            <person name="Celniker S.E."/>
            <person name="Chang J.L."/>
            <person name="Chapple C."/>
            <person name="Chatterji S."/>
            <person name="Chinwalla A."/>
            <person name="Civetta A."/>
            <person name="Clifton S.W."/>
            <person name="Comeron J.M."/>
            <person name="Costello J.C."/>
            <person name="Coyne J.A."/>
            <person name="Daub J."/>
            <person name="David R.G."/>
            <person name="Delcher A.L."/>
            <person name="Delehaunty K."/>
            <person name="Do C.B."/>
            <person name="Ebling H."/>
            <person name="Edwards K."/>
            <person name="Eickbush T."/>
            <person name="Evans J.D."/>
            <person name="Filipski A."/>
            <person name="Findeiss S."/>
            <person name="Freyhult E."/>
            <person name="Fulton L."/>
            <person name="Fulton R."/>
            <person name="Garcia A.C."/>
            <person name="Gardiner A."/>
            <person name="Garfield D.A."/>
            <person name="Garvin B.E."/>
            <person name="Gibson G."/>
            <person name="Gilbert D."/>
            <person name="Gnerre S."/>
            <person name="Godfrey J."/>
            <person name="Good R."/>
            <person name="Gotea V."/>
            <person name="Gravely B."/>
            <person name="Greenberg A.J."/>
            <person name="Griffiths-Jones S."/>
            <person name="Gross S."/>
            <person name="Guigo R."/>
            <person name="Gustafson E.A."/>
            <person name="Haerty W."/>
            <person name="Hahn M.W."/>
            <person name="Halligan D.L."/>
            <person name="Halpern A.L."/>
            <person name="Halter G.M."/>
            <person name="Han M.V."/>
            <person name="Heger A."/>
            <person name="Hillier L."/>
            <person name="Hinrichs A.S."/>
            <person name="Holmes I."/>
            <person name="Hoskins R.A."/>
            <person name="Hubisz M.J."/>
            <person name="Hultmark D."/>
            <person name="Huntley M.A."/>
            <person name="Jaffe D.B."/>
            <person name="Jagadeeshan S."/>
            <person name="Jeck W.R."/>
            <person name="Johnson J."/>
            <person name="Jones C.D."/>
            <person name="Jordan W.C."/>
            <person name="Karpen G.H."/>
            <person name="Kataoka E."/>
            <person name="Keightley P.D."/>
            <person name="Kheradpour P."/>
            <person name="Kirkness E.F."/>
            <person name="Koerich L.B."/>
            <person name="Kristiansen K."/>
            <person name="Kudrna D."/>
            <person name="Kulathinal R.J."/>
            <person name="Kumar S."/>
            <person name="Kwok R."/>
            <person name="Lander E."/>
            <person name="Langley C.H."/>
            <person name="Lapoint R."/>
            <person name="Lazzaro B.P."/>
            <person name="Lee S.J."/>
            <person name="Levesque L."/>
            <person name="Li R."/>
            <person name="Lin C.F."/>
            <person name="Lin M.F."/>
            <person name="Lindblad-Toh K."/>
            <person name="Llopart A."/>
            <person name="Long M."/>
            <person name="Low L."/>
            <person name="Lozovsky E."/>
            <person name="Lu J."/>
            <person name="Luo M."/>
            <person name="Machado C.A."/>
            <person name="Makalowski W."/>
            <person name="Marzo M."/>
            <person name="Matsuda M."/>
            <person name="Matzkin L."/>
            <person name="McAllister B."/>
            <person name="McBride C.S."/>
            <person name="McKernan B."/>
            <person name="McKernan K."/>
            <person name="Mendez-Lago M."/>
            <person name="Minx P."/>
            <person name="Mollenhauer M.U."/>
            <person name="Montooth K."/>
            <person name="Mount S.M."/>
            <person name="Mu X."/>
            <person name="Myers E."/>
            <person name="Negre B."/>
            <person name="Newfeld S."/>
            <person name="Nielsen R."/>
            <person name="Noor M.A."/>
            <person name="O'Grady P."/>
            <person name="Pachter L."/>
            <person name="Papaceit M."/>
            <person name="Parisi M.J."/>
            <person name="Parisi M."/>
            <person name="Parts L."/>
            <person name="Pedersen J.S."/>
            <person name="Pesole G."/>
            <person name="Phillippy A.M."/>
            <person name="Ponting C.P."/>
            <person name="Pop M."/>
            <person name="Porcelli D."/>
            <person name="Powell J.R."/>
            <person name="Prohaska S."/>
            <person name="Pruitt K."/>
            <person name="Puig M."/>
            <person name="Quesneville H."/>
            <person name="Ram K.R."/>
            <person name="Rand D."/>
            <person name="Rasmussen M.D."/>
            <person name="Reed L.K."/>
            <person name="Reenan R."/>
            <person name="Reily A."/>
            <person name="Remington K.A."/>
            <person name="Rieger T.T."/>
            <person name="Ritchie M.G."/>
            <person name="Robin C."/>
            <person name="Rogers Y.H."/>
            <person name="Rohde C."/>
            <person name="Rozas J."/>
            <person name="Rubenfield M.J."/>
            <person name="Ruiz A."/>
            <person name="Russo S."/>
            <person name="Salzberg S.L."/>
            <person name="Sanchez-Gracia A."/>
            <person name="Saranga D.J."/>
            <person name="Sato H."/>
            <person name="Schaeffer S.W."/>
            <person name="Schatz M.C."/>
            <person name="Schlenke T."/>
            <person name="Schwartz R."/>
            <person name="Segarra C."/>
            <person name="Singh R.S."/>
            <person name="Sirot L."/>
            <person name="Sirota M."/>
            <person name="Sisneros N.B."/>
            <person name="Smith C.D."/>
            <person name="Smith T.F."/>
            <person name="Spieth J."/>
            <person name="Stage D.E."/>
            <person name="Stark A."/>
            <person name="Stephan W."/>
            <person name="Strausberg R.L."/>
            <person name="Strempel S."/>
            <person name="Sturgill D."/>
            <person name="Sutton G."/>
            <person name="Sutton G.G."/>
            <person name="Tao W."/>
            <person name="Teichmann S."/>
            <person name="Tobari Y.N."/>
            <person name="Tomimura Y."/>
            <person name="Tsolas J.M."/>
            <person name="Valente V.L."/>
            <person name="Venter E."/>
            <person name="Venter J.C."/>
            <person name="Vicario S."/>
            <person name="Vieira F.G."/>
            <person name="Vilella A.J."/>
            <person name="Villasante A."/>
            <person name="Walenz B."/>
            <person name="Wang J."/>
            <person name="Wasserman M."/>
            <person name="Watts T."/>
            <person name="Wilson D."/>
            <person name="Wilson R.K."/>
            <person name="Wing R.A."/>
            <person name="Wolfner M.F."/>
            <person name="Wong A."/>
            <person name="Wong G.K."/>
            <person name="Wu C.I."/>
            <person name="Wu G."/>
            <person name="Yamamoto D."/>
            <person name="Yang H.P."/>
            <person name="Yang S.P."/>
            <person name="Yorke J.A."/>
            <person name="Yoshida K."/>
            <person name="Zdobnov E."/>
            <person name="Zhang P."/>
            <person name="Zhang Y."/>
            <person name="Zimin A.V."/>
            <person name="Baldwin J."/>
            <person name="Abdouelleil A."/>
            <person name="Abdulkadir J."/>
            <person name="Abebe A."/>
            <person name="Abera B."/>
            <person name="Abreu J."/>
            <person name="Acer S.C."/>
            <person name="Aftuck L."/>
            <person name="Alexander A."/>
            <person name="An P."/>
            <person name="Anderson E."/>
            <person name="Anderson S."/>
            <person name="Arachi H."/>
            <person name="Azer M."/>
            <person name="Bachantsang P."/>
            <person name="Barry A."/>
            <person name="Bayul T."/>
            <person name="Berlin A."/>
            <person name="Bessette D."/>
            <person name="Bloom T."/>
            <person name="Blye J."/>
            <person name="Boguslavskiy L."/>
            <person name="Bonnet C."/>
            <person name="Boukhgalter B."/>
            <person name="Bourzgui I."/>
            <person name="Brown A."/>
            <person name="Cahill P."/>
            <person name="Channer S."/>
            <person name="Cheshatsang Y."/>
            <person name="Chuda L."/>
            <person name="Citroen M."/>
            <person name="Collymore A."/>
            <person name="Cooke P."/>
            <person name="Costello M."/>
            <person name="D'Aco K."/>
            <person name="Daza R."/>
            <person name="De Haan G."/>
            <person name="DeGray S."/>
            <person name="DeMaso C."/>
            <person name="Dhargay N."/>
            <person name="Dooley K."/>
            <person name="Dooley E."/>
            <person name="Doricent M."/>
            <person name="Dorje P."/>
            <person name="Dorjee K."/>
            <person name="Dupes A."/>
            <person name="Elong R."/>
            <person name="Falk J."/>
            <person name="Farina A."/>
            <person name="Faro S."/>
            <person name="Ferguson D."/>
            <person name="Fisher S."/>
            <person name="Foley C.D."/>
            <person name="Franke A."/>
            <person name="Friedrich D."/>
            <person name="Gadbois L."/>
            <person name="Gearin G."/>
            <person name="Gearin C.R."/>
            <person name="Giannoukos G."/>
            <person name="Goode T."/>
            <person name="Graham J."/>
            <person name="Grandbois E."/>
            <person name="Grewal S."/>
            <person name="Gyaltsen K."/>
            <person name="Hafez N."/>
            <person name="Hagos B."/>
            <person name="Hall J."/>
            <person name="Henson C."/>
            <person name="Hollinger A."/>
            <person name="Honan T."/>
            <person name="Huard M.D."/>
            <person name="Hughes L."/>
            <person name="Hurhula B."/>
            <person name="Husby M.E."/>
            <person name="Kamat A."/>
            <person name="Kanga B."/>
            <person name="Kashin S."/>
            <person name="Khazanovich D."/>
            <person name="Kisner P."/>
            <person name="Lance K."/>
            <person name="Lara M."/>
            <person name="Lee W."/>
            <person name="Lennon N."/>
            <person name="Letendre F."/>
            <person name="LeVine R."/>
            <person name="Lipovsky A."/>
            <person name="Liu X."/>
            <person name="Liu J."/>
            <person name="Liu S."/>
            <person name="Lokyitsang T."/>
            <person name="Lokyitsang Y."/>
            <person name="Lubonja R."/>
            <person name="Lui A."/>
            <person name="MacDonald P."/>
            <person name="Magnisalis V."/>
            <person name="Maru K."/>
            <person name="Matthews C."/>
            <person name="McCusker W."/>
            <person name="McDonough S."/>
            <person name="Mehta T."/>
            <person name="Meldrim J."/>
            <person name="Meneus L."/>
            <person name="Mihai O."/>
            <person name="Mihalev A."/>
            <person name="Mihova T."/>
            <person name="Mittelman R."/>
            <person name="Mlenga V."/>
            <person name="Montmayeur A."/>
            <person name="Mulrain L."/>
            <person name="Navidi A."/>
            <person name="Naylor J."/>
            <person name="Negash T."/>
            <person name="Nguyen T."/>
            <person name="Nguyen N."/>
            <person name="Nicol R."/>
            <person name="Norbu C."/>
            <person name="Norbu N."/>
            <person name="Novod N."/>
            <person name="O'Neill B."/>
            <person name="Osman S."/>
            <person name="Markiewicz E."/>
            <person name="Oyono O.L."/>
            <person name="Patti C."/>
            <person name="Phunkhang P."/>
            <person name="Pierre F."/>
            <person name="Priest M."/>
            <person name="Raghuraman S."/>
            <person name="Rege F."/>
            <person name="Reyes R."/>
            <person name="Rise C."/>
            <person name="Rogov P."/>
            <person name="Ross K."/>
            <person name="Ryan E."/>
            <person name="Settipalli S."/>
            <person name="Shea T."/>
            <person name="Sherpa N."/>
            <person name="Shi L."/>
            <person name="Shih D."/>
            <person name="Sparrow T."/>
            <person name="Spaulding J."/>
            <person name="Stalker J."/>
            <person name="Stange-Thomann N."/>
            <person name="Stavropoulos S."/>
            <person name="Stone C."/>
            <person name="Strader C."/>
            <person name="Tesfaye S."/>
            <person name="Thomson T."/>
            <person name="Thoulutsang Y."/>
            <person name="Thoulutsang D."/>
            <person name="Topham K."/>
            <person name="Topping I."/>
            <person name="Tsamla T."/>
            <person name="Vassiliev H."/>
            <person name="Vo A."/>
            <person name="Wangchuk T."/>
            <person name="Wangdi T."/>
            <person name="Weiand M."/>
            <person name="Wilkinson J."/>
            <person name="Wilson A."/>
            <person name="Yadav S."/>
            <person name="Young G."/>
            <person name="Yu Q."/>
            <person name="Zembek L."/>
            <person name="Zhong D."/>
            <person name="Zimmer A."/>
            <person name="Zwirko Z."/>
            <person name="Jaffe D.B."/>
            <person name="Alvarez P."/>
            <person name="Brockman W."/>
            <person name="Butler J."/>
            <person name="Chin C."/>
            <person name="Gnerre S."/>
            <person name="Grabherr M."/>
            <person name="Kleber M."/>
            <person name="Mauceli E."/>
            <person name="MacCallum I."/>
        </authorList>
    </citation>
    <scope>NUCLEOTIDE SEQUENCE [LARGE SCALE GENOMIC DNA]</scope>
    <source>
        <strain evidence="4">Tucson 14024-0371.13</strain>
    </source>
</reference>
<feature type="compositionally biased region" description="Low complexity" evidence="1">
    <location>
        <begin position="48"/>
        <end position="66"/>
    </location>
</feature>
<proteinExistence type="predicted"/>
<evidence type="ECO:0000313" key="3">
    <source>
        <dbReference type="EMBL" id="EDV34458.1"/>
    </source>
</evidence>
<feature type="transmembrane region" description="Helical" evidence="2">
    <location>
        <begin position="847"/>
        <end position="870"/>
    </location>
</feature>
<accession>B3MRQ3</accession>
<feature type="region of interest" description="Disordered" evidence="1">
    <location>
        <begin position="24"/>
        <end position="66"/>
    </location>
</feature>
<keyword evidence="2" id="KW-0812">Transmembrane</keyword>
<organism evidence="3 4">
    <name type="scientific">Drosophila ananassae</name>
    <name type="common">Fruit fly</name>
    <dbReference type="NCBI Taxonomy" id="7217"/>
    <lineage>
        <taxon>Eukaryota</taxon>
        <taxon>Metazoa</taxon>
        <taxon>Ecdysozoa</taxon>
        <taxon>Arthropoda</taxon>
        <taxon>Hexapoda</taxon>
        <taxon>Insecta</taxon>
        <taxon>Pterygota</taxon>
        <taxon>Neoptera</taxon>
        <taxon>Endopterygota</taxon>
        <taxon>Diptera</taxon>
        <taxon>Brachycera</taxon>
        <taxon>Muscomorpha</taxon>
        <taxon>Ephydroidea</taxon>
        <taxon>Drosophilidae</taxon>
        <taxon>Drosophila</taxon>
        <taxon>Sophophora</taxon>
    </lineage>
</organism>
<protein>
    <submittedName>
        <fullName evidence="3">Uncharacterized protein</fullName>
    </submittedName>
</protein>
<feature type="compositionally biased region" description="Gly residues" evidence="1">
    <location>
        <begin position="28"/>
        <end position="47"/>
    </location>
</feature>
<keyword evidence="2" id="KW-0472">Membrane</keyword>
<keyword evidence="4" id="KW-1185">Reference proteome</keyword>
<dbReference type="OMA" id="LIMAFTY"/>
<sequence length="875" mass="96195">MNRNRLNQMRHLDRAHEGLHQVIQMNNGQGGGGGGSGGGGGGGGTGAQGQDQGKNSSQTATTQAQQLALRRKTMYTRTELLARGLPTTQTVRRSARKCPAAGQDWIPPLTPLSPKPRYSQTTKTAAAPAAPPPPPPAPMMNQNIQNSTNIPSPRKHRGSLLPRMAKRQPPKATERAAPMPSNIPQRMRVVESDHGKVEHHKAHLGHSQVHSRPQTPHTPHNHNHHTHLMNTPLGSESSSPVRRPGDRGGSNCSSDRRKIKLAKAIRLPDEQNKSFIYLCKPEKGKVKELLTPRKLRTSCDHLTAPTRGDLDADMEEEKGGKLRPSILEEALRSKAGHVDAANSGHYDIVPLMDMEEYSSSSASSQMNSPTIEALQQRQLELEDLEDQEQAANSQDHLRRQLKEVRNRQCQLRQLEKSQTPKNRPPDTDVVNQNLPALHHEIRLLQQLGEKLEATLRVTATTQRKAGGGLNGGEVGGAAVALPGVALTHLMVDAEPDKQSSSIFYTPRTGPIHFEELPITQVGYLRVEHNSVICQRARILGYSHTFGLVQEYRIETKTLNELKTADDSQCFYLPSLRDHPPHPMVKPVASALSIGGASGGPLQCTNFRKLRENPNVLLQQLRPLTHGHAQKPPPTFNLLDQDQMFFNSLAYVDPKAEAGLRASAQKLEREAGGGGTNYGGQLGVIAYSRLSVLPGVPHNSRYPQEAPQEELLRTKSSSMVVHSMTQTDASPEAKPDTVADAEANKEPETEVETQKSGSEKKTVKRAKRVKKTKEEPIKTKRRSNQMVTQPEPSNNHNNKNNDIKDNDNIKLKKKSSGSVVRATGGRQVAPESPIANGRNVEPKVRMQLLKTVLVGMVQVTVFLILIMAFTYPDIRC</sequence>
<feature type="compositionally biased region" description="Polar residues" evidence="1">
    <location>
        <begin position="228"/>
        <end position="240"/>
    </location>
</feature>
<feature type="compositionally biased region" description="Basic residues" evidence="1">
    <location>
        <begin position="761"/>
        <end position="770"/>
    </location>
</feature>
<feature type="region of interest" description="Disordered" evidence="1">
    <location>
        <begin position="409"/>
        <end position="431"/>
    </location>
</feature>
<dbReference type="OrthoDB" id="7872265at2759"/>
<evidence type="ECO:0000256" key="2">
    <source>
        <dbReference type="SAM" id="Phobius"/>
    </source>
</evidence>
<gene>
    <name evidence="3" type="primary">Dana\GF20955</name>
    <name evidence="3" type="synonym">dana_GLEANR_4192</name>
    <name evidence="3" type="ORF">GF20955</name>
</gene>
<dbReference type="HOGENOM" id="CLU_379122_0_0_1"/>
<dbReference type="GeneID" id="6503646"/>
<dbReference type="InParanoid" id="B3MRQ3"/>
<dbReference type="EMBL" id="CH902622">
    <property type="protein sequence ID" value="EDV34458.1"/>
    <property type="molecule type" value="Genomic_DNA"/>
</dbReference>
<dbReference type="Proteomes" id="UP000007801">
    <property type="component" value="Unassembled WGS sequence"/>
</dbReference>